<name>A0ACB8S0K2_9AGAM</name>
<evidence type="ECO:0000313" key="1">
    <source>
        <dbReference type="EMBL" id="KAI0049381.1"/>
    </source>
</evidence>
<keyword evidence="2" id="KW-1185">Reference proteome</keyword>
<reference evidence="1" key="1">
    <citation type="submission" date="2021-02" db="EMBL/GenBank/DDBJ databases">
        <authorList>
            <consortium name="DOE Joint Genome Institute"/>
            <person name="Ahrendt S."/>
            <person name="Looney B.P."/>
            <person name="Miyauchi S."/>
            <person name="Morin E."/>
            <person name="Drula E."/>
            <person name="Courty P.E."/>
            <person name="Chicoki N."/>
            <person name="Fauchery L."/>
            <person name="Kohler A."/>
            <person name="Kuo A."/>
            <person name="Labutti K."/>
            <person name="Pangilinan J."/>
            <person name="Lipzen A."/>
            <person name="Riley R."/>
            <person name="Andreopoulos W."/>
            <person name="He G."/>
            <person name="Johnson J."/>
            <person name="Barry K.W."/>
            <person name="Grigoriev I.V."/>
            <person name="Nagy L."/>
            <person name="Hibbett D."/>
            <person name="Henrissat B."/>
            <person name="Matheny P.B."/>
            <person name="Labbe J."/>
            <person name="Martin F."/>
        </authorList>
    </citation>
    <scope>NUCLEOTIDE SEQUENCE</scope>
    <source>
        <strain evidence="1">FP105234-sp</strain>
    </source>
</reference>
<evidence type="ECO:0000313" key="2">
    <source>
        <dbReference type="Proteomes" id="UP000814033"/>
    </source>
</evidence>
<accession>A0ACB8S0K2</accession>
<reference evidence="1" key="2">
    <citation type="journal article" date="2022" name="New Phytol.">
        <title>Evolutionary transition to the ectomycorrhizal habit in the genomes of a hyperdiverse lineage of mushroom-forming fungi.</title>
        <authorList>
            <person name="Looney B."/>
            <person name="Miyauchi S."/>
            <person name="Morin E."/>
            <person name="Drula E."/>
            <person name="Courty P.E."/>
            <person name="Kohler A."/>
            <person name="Kuo A."/>
            <person name="LaButti K."/>
            <person name="Pangilinan J."/>
            <person name="Lipzen A."/>
            <person name="Riley R."/>
            <person name="Andreopoulos W."/>
            <person name="He G."/>
            <person name="Johnson J."/>
            <person name="Nolan M."/>
            <person name="Tritt A."/>
            <person name="Barry K.W."/>
            <person name="Grigoriev I.V."/>
            <person name="Nagy L.G."/>
            <person name="Hibbett D."/>
            <person name="Henrissat B."/>
            <person name="Matheny P.B."/>
            <person name="Labbe J."/>
            <person name="Martin F.M."/>
        </authorList>
    </citation>
    <scope>NUCLEOTIDE SEQUENCE</scope>
    <source>
        <strain evidence="1">FP105234-sp</strain>
    </source>
</reference>
<gene>
    <name evidence="1" type="ORF">FA95DRAFT_1604499</name>
</gene>
<protein>
    <submittedName>
        <fullName evidence="1">Uncharacterized protein</fullName>
    </submittedName>
</protein>
<sequence>MPPTVTENNDTSPQSAQDALCSLQADIIRAIVLEELEKTQPIYLGRVSNELNVLKTAMSSDAWFQRQELQTSVISSVGEEIAARIAGVLEAVDRKVIQLDMTIRTLASQKVASATEDLRSQLMDKITNLDKRINSQQEVSQRLESMEKGLAADKERTASLDRRLASTERQLAATERAQQEAQVAWGKERDGLVQEQTSLRERLSDAKAELGKRERESQEAHRLSEKISSRVSRCEGEALGLGRGLADLKVTMADAVRRLGKVETALRGGRRPPPTGTDNAAKKTERTIKDLTARVEKFETDARVKASVFEEKLVDMQSTVEDTDDALKTTTGRLRSMEADMATKDEFRKFVRLQKEFENSQAKDMENLTFRMNDISKQLSAMNIKIQQAEARWGAGESGGPRPSTGPGNGGRQDDSQHGQQRRDGSERTWDRARSGGAQQDGAGPGSDSHQGGRQQGARGGQPPRHGPHTDPEAKMHDDYNRTWTIIDTVCKKMKSGESVSFEPLTFKTMPWPCPSRPMTTADLTEKAISAFVFSQKPTADACTDKQKVNEALRRWHPDKNDIIRDYCVAPGERKVVKEGVDIVTRILTDIRNTLG</sequence>
<organism evidence="1 2">
    <name type="scientific">Auriscalpium vulgare</name>
    <dbReference type="NCBI Taxonomy" id="40419"/>
    <lineage>
        <taxon>Eukaryota</taxon>
        <taxon>Fungi</taxon>
        <taxon>Dikarya</taxon>
        <taxon>Basidiomycota</taxon>
        <taxon>Agaricomycotina</taxon>
        <taxon>Agaricomycetes</taxon>
        <taxon>Russulales</taxon>
        <taxon>Auriscalpiaceae</taxon>
        <taxon>Auriscalpium</taxon>
    </lineage>
</organism>
<dbReference type="EMBL" id="MU275874">
    <property type="protein sequence ID" value="KAI0049381.1"/>
    <property type="molecule type" value="Genomic_DNA"/>
</dbReference>
<dbReference type="Proteomes" id="UP000814033">
    <property type="component" value="Unassembled WGS sequence"/>
</dbReference>
<proteinExistence type="predicted"/>
<comment type="caution">
    <text evidence="1">The sequence shown here is derived from an EMBL/GenBank/DDBJ whole genome shotgun (WGS) entry which is preliminary data.</text>
</comment>